<dbReference type="GO" id="GO:0015280">
    <property type="term" value="F:ligand-gated sodium channel activity"/>
    <property type="evidence" value="ECO:0007669"/>
    <property type="project" value="TreeGrafter"/>
</dbReference>
<evidence type="ECO:0000256" key="13">
    <source>
        <dbReference type="SAM" id="Phobius"/>
    </source>
</evidence>
<keyword evidence="7" id="KW-0915">Sodium</keyword>
<proteinExistence type="inferred from homology"/>
<dbReference type="GO" id="GO:0005886">
    <property type="term" value="C:plasma membrane"/>
    <property type="evidence" value="ECO:0007669"/>
    <property type="project" value="TreeGrafter"/>
</dbReference>
<feature type="transmembrane region" description="Helical" evidence="13">
    <location>
        <begin position="29"/>
        <end position="48"/>
    </location>
</feature>
<reference evidence="14" key="1">
    <citation type="submission" date="2020-11" db="EMBL/GenBank/DDBJ databases">
        <authorList>
            <person name="Tran Van P."/>
        </authorList>
    </citation>
    <scope>NUCLEOTIDE SEQUENCE</scope>
</reference>
<keyword evidence="8 12" id="KW-0406">Ion transport</keyword>
<comment type="similarity">
    <text evidence="2 12">Belongs to the amiloride-sensitive sodium channel (TC 1.A.6) family.</text>
</comment>
<keyword evidence="4 12" id="KW-0894">Sodium channel</keyword>
<keyword evidence="5 12" id="KW-0812">Transmembrane</keyword>
<keyword evidence="10 12" id="KW-0739">Sodium transport</keyword>
<dbReference type="InterPro" id="IPR001873">
    <property type="entry name" value="ENaC"/>
</dbReference>
<evidence type="ECO:0000256" key="9">
    <source>
        <dbReference type="ARBA" id="ARBA00023136"/>
    </source>
</evidence>
<evidence type="ECO:0000256" key="3">
    <source>
        <dbReference type="ARBA" id="ARBA00022448"/>
    </source>
</evidence>
<dbReference type="EMBL" id="CAJPIZ010008267">
    <property type="protein sequence ID" value="CAG2110991.1"/>
    <property type="molecule type" value="Genomic_DNA"/>
</dbReference>
<evidence type="ECO:0000313" key="14">
    <source>
        <dbReference type="EMBL" id="CAD7630561.1"/>
    </source>
</evidence>
<keyword evidence="9 13" id="KW-0472">Membrane</keyword>
<evidence type="ECO:0000256" key="12">
    <source>
        <dbReference type="RuleBase" id="RU000679"/>
    </source>
</evidence>
<evidence type="ECO:0000256" key="1">
    <source>
        <dbReference type="ARBA" id="ARBA00004141"/>
    </source>
</evidence>
<dbReference type="EMBL" id="OC862842">
    <property type="protein sequence ID" value="CAD7630561.1"/>
    <property type="molecule type" value="Genomic_DNA"/>
</dbReference>
<dbReference type="Proteomes" id="UP000759131">
    <property type="component" value="Unassembled WGS sequence"/>
</dbReference>
<evidence type="ECO:0000256" key="6">
    <source>
        <dbReference type="ARBA" id="ARBA00022989"/>
    </source>
</evidence>
<gene>
    <name evidence="14" type="ORF">OSB1V03_LOCUS10973</name>
</gene>
<keyword evidence="3 12" id="KW-0813">Transport</keyword>
<dbReference type="Gene3D" id="1.10.287.770">
    <property type="entry name" value="YojJ-like"/>
    <property type="match status" value="1"/>
</dbReference>
<evidence type="ECO:0000256" key="11">
    <source>
        <dbReference type="ARBA" id="ARBA00023303"/>
    </source>
</evidence>
<name>A0A7R9KYD4_9ACAR</name>
<keyword evidence="15" id="KW-1185">Reference proteome</keyword>
<dbReference type="AlphaFoldDB" id="A0A7R9KYD4"/>
<evidence type="ECO:0000256" key="7">
    <source>
        <dbReference type="ARBA" id="ARBA00023053"/>
    </source>
</evidence>
<evidence type="ECO:0000256" key="4">
    <source>
        <dbReference type="ARBA" id="ARBA00022461"/>
    </source>
</evidence>
<keyword evidence="11 12" id="KW-0407">Ion channel</keyword>
<dbReference type="PANTHER" id="PTHR11690">
    <property type="entry name" value="AMILORIDE-SENSITIVE SODIUM CHANNEL-RELATED"/>
    <property type="match status" value="1"/>
</dbReference>
<protein>
    <submittedName>
        <fullName evidence="14">Uncharacterized protein</fullName>
    </submittedName>
</protein>
<keyword evidence="6 13" id="KW-1133">Transmembrane helix</keyword>
<dbReference type="Pfam" id="PF00858">
    <property type="entry name" value="ASC"/>
    <property type="match status" value="1"/>
</dbReference>
<dbReference type="PRINTS" id="PR01078">
    <property type="entry name" value="AMINACHANNEL"/>
</dbReference>
<evidence type="ECO:0000313" key="15">
    <source>
        <dbReference type="Proteomes" id="UP000759131"/>
    </source>
</evidence>
<evidence type="ECO:0000256" key="8">
    <source>
        <dbReference type="ARBA" id="ARBA00023065"/>
    </source>
</evidence>
<evidence type="ECO:0000256" key="2">
    <source>
        <dbReference type="ARBA" id="ARBA00007193"/>
    </source>
</evidence>
<organism evidence="14">
    <name type="scientific">Medioppia subpectinata</name>
    <dbReference type="NCBI Taxonomy" id="1979941"/>
    <lineage>
        <taxon>Eukaryota</taxon>
        <taxon>Metazoa</taxon>
        <taxon>Ecdysozoa</taxon>
        <taxon>Arthropoda</taxon>
        <taxon>Chelicerata</taxon>
        <taxon>Arachnida</taxon>
        <taxon>Acari</taxon>
        <taxon>Acariformes</taxon>
        <taxon>Sarcoptiformes</taxon>
        <taxon>Oribatida</taxon>
        <taxon>Brachypylina</taxon>
        <taxon>Oppioidea</taxon>
        <taxon>Oppiidae</taxon>
        <taxon>Medioppia</taxon>
    </lineage>
</organism>
<sequence length="466" mass="54706">MESFKMDGQTKGTHNEGVIKRRMRAICRIRPHLVLIFTISIIGFAYHFHLALKQYWEYKTTVSFAHEIPAEYRFRYPSLTICMADVLPHFRLQELFPDYVEAVKAIKNASVQRNDPNFWTKPDSGSVNKFKMRGKYLYKFFEEKVMSNRTILELLTEWSYGRYDECLLDAHPVHELGYKMDYCESVVAPIESINGDFRCFTFMSQLDTYVTDENKDKFITSVFFSQRNFEHRTNKVVYVSHALNTSLPAHPFEVDFRGRALIHPPNSIPVPTFYPSLPVYQWSRIYDLQFQKTVIHNLEPPYETNCQYYKTGINETHQSFDDCFTKCVIEKYRSECHCLPRSGLLYRPSLLQHDDKFCAKINKCQFTNHRLHCESKCQKDCLDEKYEFDLFADIPWYSHNNLTGLQVRRKPVLDQVYRHSPSVTFIQLVCDFGGLGGLWLGYSVITITTAIIELVSKPLEKMVEVE</sequence>
<accession>A0A7R9KYD4</accession>
<dbReference type="OrthoDB" id="6238402at2759"/>
<evidence type="ECO:0000256" key="5">
    <source>
        <dbReference type="ARBA" id="ARBA00022692"/>
    </source>
</evidence>
<evidence type="ECO:0000256" key="10">
    <source>
        <dbReference type="ARBA" id="ARBA00023201"/>
    </source>
</evidence>
<comment type="subcellular location">
    <subcellularLocation>
        <location evidence="1">Membrane</location>
        <topology evidence="1">Multi-pass membrane protein</topology>
    </subcellularLocation>
</comment>